<feature type="region of interest" description="Disordered" evidence="1">
    <location>
        <begin position="334"/>
        <end position="353"/>
    </location>
</feature>
<dbReference type="AlphaFoldDB" id="A0A1B8GGC6"/>
<feature type="region of interest" description="Disordered" evidence="1">
    <location>
        <begin position="239"/>
        <end position="289"/>
    </location>
</feature>
<organism evidence="2 3">
    <name type="scientific">Pseudogymnoascus verrucosus</name>
    <dbReference type="NCBI Taxonomy" id="342668"/>
    <lineage>
        <taxon>Eukaryota</taxon>
        <taxon>Fungi</taxon>
        <taxon>Dikarya</taxon>
        <taxon>Ascomycota</taxon>
        <taxon>Pezizomycotina</taxon>
        <taxon>Leotiomycetes</taxon>
        <taxon>Thelebolales</taxon>
        <taxon>Thelebolaceae</taxon>
        <taxon>Pseudogymnoascus</taxon>
    </lineage>
</organism>
<feature type="compositionally biased region" description="Basic and acidic residues" evidence="1">
    <location>
        <begin position="253"/>
        <end position="281"/>
    </location>
</feature>
<feature type="compositionally biased region" description="Polar residues" evidence="1">
    <location>
        <begin position="62"/>
        <end position="88"/>
    </location>
</feature>
<feature type="compositionally biased region" description="Low complexity" evidence="1">
    <location>
        <begin position="36"/>
        <end position="53"/>
    </location>
</feature>
<evidence type="ECO:0000313" key="3">
    <source>
        <dbReference type="Proteomes" id="UP000091956"/>
    </source>
</evidence>
<reference evidence="3" key="2">
    <citation type="journal article" date="2018" name="Nat. Commun.">
        <title>Extreme sensitivity to ultraviolet light in the fungal pathogen causing white-nose syndrome of bats.</title>
        <authorList>
            <person name="Palmer J.M."/>
            <person name="Drees K.P."/>
            <person name="Foster J.T."/>
            <person name="Lindner D.L."/>
        </authorList>
    </citation>
    <scope>NUCLEOTIDE SEQUENCE [LARGE SCALE GENOMIC DNA]</scope>
    <source>
        <strain evidence="3">UAMH 10579</strain>
    </source>
</reference>
<accession>A0A1B8GGC6</accession>
<dbReference type="GeneID" id="28839788"/>
<sequence length="551" mass="60868">MLKPLLLPQLVEERRKRETLVDEELNVSQSSDIHEPSTPTDCPSSSPTTPTLSKRGHVRYGSSVSSLDNSIHSPLTEIPSSPSFTAMKTSKRSLPDVQEDPLERDEDLDMFDDDLHDVYDWSCDDNHHRHLESSMGRSSVQLSTRPDFEYDLADGITSDTDLGLSITKKRRAGDSPFSAIANRFGTRFPGLTRKWRASKSSNPLSLSDIDRDLRASRTASSRSSSVSNSVSHSHGLALSFGDVQMPPTPAMSEFDRHDSPYRDSIGDSEEFERAHREDSERPAGFVSTPLLPPMMMGSNSITDADVPIQSPLESPSVADPAEYLSGACTPATGIATPARGMPSPPLSTKPSMSSIRPTHTIAPVHLTSSSSDALPLVIADIDDKWSNTLGHANFTIHPPPYLPLTPDLEACRQLKRDWDLARCNYTKHLVRTGEHYGATSKTYLLTEEKWKETDDLWRANNDATIAATAASGEDAFRSLKHNRVGEADSNVMTKIPSLNDPRCEGKFPQLGDEDIVGPMVQGVARMQRRRSRKEVLRRFFVEKFPVGFGRG</sequence>
<proteinExistence type="predicted"/>
<protein>
    <recommendedName>
        <fullName evidence="4">Only prolin and serin are matching in the corresponding protein</fullName>
    </recommendedName>
</protein>
<dbReference type="Proteomes" id="UP000091956">
    <property type="component" value="Unassembled WGS sequence"/>
</dbReference>
<gene>
    <name evidence="2" type="ORF">VE01_06402</name>
</gene>
<reference evidence="2 3" key="1">
    <citation type="submission" date="2016-03" db="EMBL/GenBank/DDBJ databases">
        <title>Comparative genomics of Pseudogymnoascus destructans, the fungus causing white-nose syndrome of bats.</title>
        <authorList>
            <person name="Palmer J.M."/>
            <person name="Drees K.P."/>
            <person name="Foster J.T."/>
            <person name="Lindner D.L."/>
        </authorList>
    </citation>
    <scope>NUCLEOTIDE SEQUENCE [LARGE SCALE GENOMIC DNA]</scope>
    <source>
        <strain evidence="2 3">UAMH 10579</strain>
    </source>
</reference>
<name>A0A1B8GGC6_9PEZI</name>
<feature type="region of interest" description="Disordered" evidence="1">
    <location>
        <begin position="20"/>
        <end position="101"/>
    </location>
</feature>
<dbReference type="EMBL" id="KV460240">
    <property type="protein sequence ID" value="OBT94899.2"/>
    <property type="molecule type" value="Genomic_DNA"/>
</dbReference>
<evidence type="ECO:0008006" key="4">
    <source>
        <dbReference type="Google" id="ProtNLM"/>
    </source>
</evidence>
<evidence type="ECO:0000313" key="2">
    <source>
        <dbReference type="EMBL" id="OBT94899.2"/>
    </source>
</evidence>
<dbReference type="RefSeq" id="XP_059319546.1">
    <property type="nucleotide sequence ID" value="XM_059463795.1"/>
</dbReference>
<evidence type="ECO:0000256" key="1">
    <source>
        <dbReference type="SAM" id="MobiDB-lite"/>
    </source>
</evidence>
<keyword evidence="3" id="KW-1185">Reference proteome</keyword>